<evidence type="ECO:0008006" key="4">
    <source>
        <dbReference type="Google" id="ProtNLM"/>
    </source>
</evidence>
<dbReference type="PANTHER" id="PTHR28139">
    <property type="entry name" value="UPF0768 PROTEIN YBL029C-A"/>
    <property type="match status" value="1"/>
</dbReference>
<name>V5EYU5_KALBG</name>
<feature type="compositionally biased region" description="Low complexity" evidence="1">
    <location>
        <begin position="90"/>
        <end position="100"/>
    </location>
</feature>
<feature type="region of interest" description="Disordered" evidence="1">
    <location>
        <begin position="79"/>
        <end position="122"/>
    </location>
</feature>
<feature type="compositionally biased region" description="Gly residues" evidence="1">
    <location>
        <begin position="101"/>
        <end position="113"/>
    </location>
</feature>
<evidence type="ECO:0000313" key="3">
    <source>
        <dbReference type="Proteomes" id="UP000019377"/>
    </source>
</evidence>
<dbReference type="GeneID" id="27417183"/>
<accession>V5EYU5</accession>
<dbReference type="Proteomes" id="UP000019377">
    <property type="component" value="Unassembled WGS sequence"/>
</dbReference>
<organism evidence="2 3">
    <name type="scientific">Kalmanozyma brasiliensis (strain GHG001)</name>
    <name type="common">Yeast</name>
    <name type="synonym">Pseudozyma brasiliensis</name>
    <dbReference type="NCBI Taxonomy" id="1365824"/>
    <lineage>
        <taxon>Eukaryota</taxon>
        <taxon>Fungi</taxon>
        <taxon>Dikarya</taxon>
        <taxon>Basidiomycota</taxon>
        <taxon>Ustilaginomycotina</taxon>
        <taxon>Ustilaginomycetes</taxon>
        <taxon>Ustilaginales</taxon>
        <taxon>Ustilaginaceae</taxon>
        <taxon>Kalmanozyma</taxon>
    </lineage>
</organism>
<dbReference type="PANTHER" id="PTHR28139:SF1">
    <property type="entry name" value="UPF0768 PROTEIN YBL029C-A"/>
    <property type="match status" value="1"/>
</dbReference>
<proteinExistence type="predicted"/>
<evidence type="ECO:0000256" key="1">
    <source>
        <dbReference type="SAM" id="MobiDB-lite"/>
    </source>
</evidence>
<dbReference type="eggNOG" id="ENOG502S9ZA">
    <property type="taxonomic scope" value="Eukaryota"/>
</dbReference>
<sequence>MDFCFFLPVIFGCPTKIKQEGDGSARVCPRCQNAQVVQAKARTWFELCWIPLIPMKSKHIYYCNICQWQAAQDGGFQPQVAGGGFGGHQGHQQPQQYGYGPPQGGQGGYGPPQGYGYPPPKH</sequence>
<gene>
    <name evidence="2" type="ORF">PSEUBRA_SCAF13g01920</name>
</gene>
<reference evidence="3" key="1">
    <citation type="journal article" date="2013" name="Genome Announc.">
        <title>Draft genome sequence of Pseudozyma brasiliensis sp. nov. strain GHG001, a high producer of endo-1,4-xylanase isolated from an insect pest of sugarcane.</title>
        <authorList>
            <person name="Oliveira J.V.D.C."/>
            <person name="dos Santos R.A.C."/>
            <person name="Borges T.A."/>
            <person name="Riano-Pachon D.M."/>
            <person name="Goldman G.H."/>
        </authorList>
    </citation>
    <scope>NUCLEOTIDE SEQUENCE [LARGE SCALE GENOMIC DNA]</scope>
    <source>
        <strain evidence="3">GHG001</strain>
    </source>
</reference>
<keyword evidence="3" id="KW-1185">Reference proteome</keyword>
<protein>
    <recommendedName>
        <fullName evidence="4">Zinc-ribbon 15 domain-containing protein</fullName>
    </recommendedName>
</protein>
<dbReference type="HOGENOM" id="CLU_115926_2_0_1"/>
<dbReference type="AlphaFoldDB" id="V5EYU5"/>
<evidence type="ECO:0000313" key="2">
    <source>
        <dbReference type="EMBL" id="EST08998.1"/>
    </source>
</evidence>
<dbReference type="OMA" id="PLIPMKS"/>
<dbReference type="OrthoDB" id="5545479at2759"/>
<dbReference type="STRING" id="1365824.V5EYU5"/>
<dbReference type="EMBL" id="KI545855">
    <property type="protein sequence ID" value="EST08998.1"/>
    <property type="molecule type" value="Genomic_DNA"/>
</dbReference>
<dbReference type="RefSeq" id="XP_016293987.1">
    <property type="nucleotide sequence ID" value="XM_016434576.1"/>
</dbReference>